<dbReference type="GO" id="GO:0042973">
    <property type="term" value="F:glucan endo-1,3-beta-D-glucosidase activity"/>
    <property type="evidence" value="ECO:0007669"/>
    <property type="project" value="UniProtKB-EC"/>
</dbReference>
<dbReference type="PROSITE" id="PS52008">
    <property type="entry name" value="GH81"/>
    <property type="match status" value="1"/>
</dbReference>
<dbReference type="InterPro" id="IPR040720">
    <property type="entry name" value="GH81_C"/>
</dbReference>
<comment type="similarity">
    <text evidence="2">Belongs to the glycosyl hydrolase 81 family.</text>
</comment>
<keyword evidence="7" id="KW-0961">Cell wall biogenesis/degradation</keyword>
<evidence type="ECO:0000256" key="2">
    <source>
        <dbReference type="ARBA" id="ARBA00010730"/>
    </source>
</evidence>
<feature type="signal peptide" evidence="9">
    <location>
        <begin position="1"/>
        <end position="16"/>
    </location>
</feature>
<evidence type="ECO:0000256" key="1">
    <source>
        <dbReference type="ARBA" id="ARBA00000382"/>
    </source>
</evidence>
<dbReference type="InterPro" id="IPR040451">
    <property type="entry name" value="GH81_N"/>
</dbReference>
<feature type="domain" description="Glycosyl hydrolase family 81 N-terminal" evidence="10">
    <location>
        <begin position="537"/>
        <end position="659"/>
    </location>
</feature>
<feature type="domain" description="Glycosyl hydrolase family 81 C-terminal" evidence="11">
    <location>
        <begin position="671"/>
        <end position="969"/>
    </location>
</feature>
<reference evidence="12 13" key="1">
    <citation type="submission" date="2024-04" db="EMBL/GenBank/DDBJ databases">
        <authorList>
            <consortium name="Genoscope - CEA"/>
            <person name="William W."/>
        </authorList>
    </citation>
    <scope>NUCLEOTIDE SEQUENCE [LARGE SCALE GENOMIC DNA]</scope>
</reference>
<evidence type="ECO:0000256" key="9">
    <source>
        <dbReference type="SAM" id="SignalP"/>
    </source>
</evidence>
<feature type="chain" id="PRO_5043707656" description="glucan endo-1,3-beta-D-glucosidase" evidence="9">
    <location>
        <begin position="17"/>
        <end position="1051"/>
    </location>
</feature>
<dbReference type="AlphaFoldDB" id="A0AAV2IHL5"/>
<comment type="caution">
    <text evidence="12">The sequence shown here is derived from an EMBL/GenBank/DDBJ whole genome shotgun (WGS) entry which is preliminary data.</text>
</comment>
<evidence type="ECO:0000256" key="4">
    <source>
        <dbReference type="ARBA" id="ARBA00022801"/>
    </source>
</evidence>
<dbReference type="Gene3D" id="2.70.98.30">
    <property type="entry name" value="Golgi alpha-mannosidase II, domain 4"/>
    <property type="match status" value="1"/>
</dbReference>
<dbReference type="Pfam" id="PF03639">
    <property type="entry name" value="Glyco_hydro_81"/>
    <property type="match status" value="1"/>
</dbReference>
<evidence type="ECO:0000256" key="5">
    <source>
        <dbReference type="ARBA" id="ARBA00023277"/>
    </source>
</evidence>
<dbReference type="GO" id="GO:0052861">
    <property type="term" value="F:endo-1,3(4)-beta-glucanase activity"/>
    <property type="evidence" value="ECO:0007669"/>
    <property type="project" value="InterPro"/>
</dbReference>
<evidence type="ECO:0000256" key="7">
    <source>
        <dbReference type="ARBA" id="ARBA00023316"/>
    </source>
</evidence>
<keyword evidence="13" id="KW-1185">Reference proteome</keyword>
<protein>
    <recommendedName>
        <fullName evidence="3">glucan endo-1,3-beta-D-glucosidase</fullName>
        <ecNumber evidence="3">3.2.1.39</ecNumber>
    </recommendedName>
</protein>
<organism evidence="12 13">
    <name type="scientific">Lymnaea stagnalis</name>
    <name type="common">Great pond snail</name>
    <name type="synonym">Helix stagnalis</name>
    <dbReference type="NCBI Taxonomy" id="6523"/>
    <lineage>
        <taxon>Eukaryota</taxon>
        <taxon>Metazoa</taxon>
        <taxon>Spiralia</taxon>
        <taxon>Lophotrochozoa</taxon>
        <taxon>Mollusca</taxon>
        <taxon>Gastropoda</taxon>
        <taxon>Heterobranchia</taxon>
        <taxon>Euthyneura</taxon>
        <taxon>Panpulmonata</taxon>
        <taxon>Hygrophila</taxon>
        <taxon>Lymnaeoidea</taxon>
        <taxon>Lymnaeidae</taxon>
        <taxon>Lymnaea</taxon>
    </lineage>
</organism>
<sequence length="1051" mass="114571">MLIPLLFSLLLGVTESVLPNLPDCHAAQDTPLDTANPATLFGVTHELGVKATPQRVGNLRQSGPLPTGHFATNHIKNKDIWPIIQTPYQILLTTDGVALDSYTMDRWTDPKRTDFMEQQSAWEQGKPWNKLNDMGSNMRQMTSGPDGNPKSGFSGKSGVRVGIQGAGEPTLTAFGELYANFAYHSGGSSMEVPIVRGSAFVTHVLKSANPVVKPFCLSSINRHATNFDCPVLPSAGDGGSGSIEGECHGGVLTITLHNSKAVTDLSLLQWAADPKNNWGHTFMRTCDAAHCTASDGGKTIRIRIPNSSGVMNYAVNYIGHYLVPSDWTNHPGEATCSGKRDVESRAAGDISLTATCAPSRDVTIVVDLGPEAFPGLDHFQFAIETASTWTGGFTPGMHTCTSATCQHSGSTVTIRTKAPANDYKLAVNIIGQTTFPRADWLVHPYQSKCDGSRITDGAGGNTQATQGPAHATSAPVNVNYAYTAGDIAQANTKFVMELSEPGTDLPDQSRKFILYFSSPVLARIDQGAQLIRFEPPGGGQFTGILQVAYAGASRRGDGSQINYFDKYAGVYPYKPHVKYCVSNSRNKGYVSFDWDTVDASGSAARSGTLLMVAMPHQALILTKSHSDKVVDTPFTFKGYEGNDWLMEYDVLHTEVDPDPQGVARVRANPTQLQNVLAAIERDSQNQNLDAICAHTDSYNGGKGIGMVTRLASLSRAFNTNHYTRLENSIKDCLEKWLRVQDTLDNMWKFHYDDVWGGLFLRATGDAGVDWGVDYGFPYYNDHHFHLGYFIYAMAYYVKHNRAWGNAHKAAIYSLARDVGNPSSRDPHFPVSRQKDLYTGFSWASGLVPGIRQEESASEGINCYHGLAALGDAFNDQNLKQTGQILLALEVASVREYWQVRNHNRNHFPPILQNFGVVGMITEADFYAYTLNWPCDPNIFPQRHGCLVGIQVIPITAVSKYWMDQEWAASVRHTCESAINPSTNPSYSIAEKTSDLSRALGTGWQAFCYAAMAPLDAAHANAAANYVKDLRPQDLVGGTGAASTLLFIYAST</sequence>
<accession>A0AAV2IHL5</accession>
<name>A0AAV2IHL5_LYMST</name>
<proteinExistence type="inferred from homology"/>
<dbReference type="GO" id="GO:0000272">
    <property type="term" value="P:polysaccharide catabolic process"/>
    <property type="evidence" value="ECO:0007669"/>
    <property type="project" value="UniProtKB-KW"/>
</dbReference>
<evidence type="ECO:0000259" key="10">
    <source>
        <dbReference type="Pfam" id="PF03639"/>
    </source>
</evidence>
<dbReference type="PANTHER" id="PTHR31983:SF0">
    <property type="entry name" value="GLUCAN ENDO-1,3-BETA-D-GLUCOSIDASE 2"/>
    <property type="match status" value="1"/>
</dbReference>
<dbReference type="EMBL" id="CAXITT010000734">
    <property type="protein sequence ID" value="CAL1545785.1"/>
    <property type="molecule type" value="Genomic_DNA"/>
</dbReference>
<evidence type="ECO:0000256" key="6">
    <source>
        <dbReference type="ARBA" id="ARBA00023295"/>
    </source>
</evidence>
<dbReference type="Proteomes" id="UP001497497">
    <property type="component" value="Unassembled WGS sequence"/>
</dbReference>
<dbReference type="GO" id="GO:0071555">
    <property type="term" value="P:cell wall organization"/>
    <property type="evidence" value="ECO:0007669"/>
    <property type="project" value="UniProtKB-KW"/>
</dbReference>
<dbReference type="PANTHER" id="PTHR31983">
    <property type="entry name" value="ENDO-1,3(4)-BETA-GLUCANASE 1"/>
    <property type="match status" value="1"/>
</dbReference>
<comment type="catalytic activity">
    <reaction evidence="1">
        <text>Hydrolysis of (1-&gt;3)-beta-D-glucosidic linkages in (1-&gt;3)-beta-D-glucans.</text>
        <dbReference type="EC" id="3.2.1.39"/>
    </reaction>
</comment>
<dbReference type="Pfam" id="PF17652">
    <property type="entry name" value="Glyco_hydro81C"/>
    <property type="match status" value="1"/>
</dbReference>
<dbReference type="InterPro" id="IPR005200">
    <property type="entry name" value="Endo-beta-glucanase"/>
</dbReference>
<keyword evidence="4" id="KW-0378">Hydrolase</keyword>
<keyword evidence="5" id="KW-0119">Carbohydrate metabolism</keyword>
<keyword evidence="6" id="KW-0326">Glycosidase</keyword>
<evidence type="ECO:0000256" key="8">
    <source>
        <dbReference type="ARBA" id="ARBA00023326"/>
    </source>
</evidence>
<evidence type="ECO:0000313" key="13">
    <source>
        <dbReference type="Proteomes" id="UP001497497"/>
    </source>
</evidence>
<dbReference type="EC" id="3.2.1.39" evidence="3"/>
<gene>
    <name evidence="12" type="ORF">GSLYS_00019162001</name>
</gene>
<keyword evidence="9" id="KW-0732">Signal</keyword>
<evidence type="ECO:0000256" key="3">
    <source>
        <dbReference type="ARBA" id="ARBA00012780"/>
    </source>
</evidence>
<evidence type="ECO:0000259" key="11">
    <source>
        <dbReference type="Pfam" id="PF17652"/>
    </source>
</evidence>
<evidence type="ECO:0000313" key="12">
    <source>
        <dbReference type="EMBL" id="CAL1545785.1"/>
    </source>
</evidence>
<keyword evidence="8" id="KW-0624">Polysaccharide degradation</keyword>